<organism evidence="1 2">
    <name type="scientific">Niastella koreensis</name>
    <dbReference type="NCBI Taxonomy" id="354356"/>
    <lineage>
        <taxon>Bacteria</taxon>
        <taxon>Pseudomonadati</taxon>
        <taxon>Bacteroidota</taxon>
        <taxon>Chitinophagia</taxon>
        <taxon>Chitinophagales</taxon>
        <taxon>Chitinophagaceae</taxon>
        <taxon>Niastella</taxon>
    </lineage>
</organism>
<protein>
    <recommendedName>
        <fullName evidence="3">Autophagy-related protein 17</fullName>
    </recommendedName>
</protein>
<keyword evidence="2" id="KW-1185">Reference proteome</keyword>
<gene>
    <name evidence="1" type="ORF">A4D02_30190</name>
</gene>
<comment type="caution">
    <text evidence="1">The sequence shown here is derived from an EMBL/GenBank/DDBJ whole genome shotgun (WGS) entry which is preliminary data.</text>
</comment>
<accession>A0ABX3NUQ0</accession>
<dbReference type="Proteomes" id="UP000192277">
    <property type="component" value="Unassembled WGS sequence"/>
</dbReference>
<reference evidence="1 2" key="1">
    <citation type="submission" date="2016-04" db="EMBL/GenBank/DDBJ databases">
        <authorList>
            <person name="Chen L."/>
            <person name="Zhuang W."/>
            <person name="Wang G."/>
        </authorList>
    </citation>
    <scope>NUCLEOTIDE SEQUENCE [LARGE SCALE GENOMIC DNA]</scope>
    <source>
        <strain evidence="2">GR20</strain>
    </source>
</reference>
<proteinExistence type="predicted"/>
<evidence type="ECO:0000313" key="1">
    <source>
        <dbReference type="EMBL" id="OQP47602.1"/>
    </source>
</evidence>
<dbReference type="EMBL" id="LWBO01000013">
    <property type="protein sequence ID" value="OQP47602.1"/>
    <property type="molecule type" value="Genomic_DNA"/>
</dbReference>
<evidence type="ECO:0000313" key="2">
    <source>
        <dbReference type="Proteomes" id="UP000192277"/>
    </source>
</evidence>
<name>A0ABX3NUQ0_9BACT</name>
<evidence type="ECO:0008006" key="3">
    <source>
        <dbReference type="Google" id="ProtNLM"/>
    </source>
</evidence>
<sequence>MVRMKPTIIDHPFHVIKLDYVSEAPLSALEQEAIEKYVELHNGSQAYKDVLTRLHTYYTGTDKILQQCQGLVNNLQNEYLLLTPMLHYLQEGGPLTDTEIESIDESERVCYDTQPLLTQLHNFNHTYDAYIDGLRAAEQEYATVAKQQEQLEQLFDVFDDNYFSPIIKDYKNMEIDICTLDENFDDFRGAFCELIDFVDKMYEARAAFLDQHVQLHNKIVELDKDIVALFAAINGDEPASSN</sequence>